<feature type="domain" description="Signal transduction histidine kinase internal region" evidence="2">
    <location>
        <begin position="160"/>
        <end position="239"/>
    </location>
</feature>
<feature type="transmembrane region" description="Helical" evidence="1">
    <location>
        <begin position="38"/>
        <end position="58"/>
    </location>
</feature>
<keyword evidence="3" id="KW-0808">Transferase</keyword>
<dbReference type="eggNOG" id="COG2972">
    <property type="taxonomic scope" value="Bacteria"/>
</dbReference>
<keyword evidence="3" id="KW-0418">Kinase</keyword>
<dbReference type="PANTHER" id="PTHR34220:SF7">
    <property type="entry name" value="SENSOR HISTIDINE KINASE YPDA"/>
    <property type="match status" value="1"/>
</dbReference>
<dbReference type="EMBL" id="CP001681">
    <property type="protein sequence ID" value="ACU04050.1"/>
    <property type="molecule type" value="Genomic_DNA"/>
</dbReference>
<dbReference type="InterPro" id="IPR036890">
    <property type="entry name" value="HATPase_C_sf"/>
</dbReference>
<keyword evidence="1" id="KW-0812">Transmembrane</keyword>
<organism evidence="3 4">
    <name type="scientific">Pedobacter heparinus (strain ATCC 13125 / DSM 2366 / CIP 104194 / JCM 7457 / NBRC 12017 / NCIMB 9290 / NRRL B-14731 / HIM 762-3)</name>
    <dbReference type="NCBI Taxonomy" id="485917"/>
    <lineage>
        <taxon>Bacteria</taxon>
        <taxon>Pseudomonadati</taxon>
        <taxon>Bacteroidota</taxon>
        <taxon>Sphingobacteriia</taxon>
        <taxon>Sphingobacteriales</taxon>
        <taxon>Sphingobacteriaceae</taxon>
        <taxon>Pedobacter</taxon>
    </lineage>
</organism>
<evidence type="ECO:0000256" key="1">
    <source>
        <dbReference type="SAM" id="Phobius"/>
    </source>
</evidence>
<keyword evidence="4" id="KW-1185">Reference proteome</keyword>
<dbReference type="Gene3D" id="3.30.565.10">
    <property type="entry name" value="Histidine kinase-like ATPase, C-terminal domain"/>
    <property type="match status" value="1"/>
</dbReference>
<keyword evidence="1" id="KW-0472">Membrane</keyword>
<reference evidence="3 4" key="1">
    <citation type="journal article" date="2009" name="Stand. Genomic Sci.">
        <title>Complete genome sequence of Pedobacter heparinus type strain (HIM 762-3).</title>
        <authorList>
            <person name="Han C."/>
            <person name="Spring S."/>
            <person name="Lapidus A."/>
            <person name="Del Rio T.G."/>
            <person name="Tice H."/>
            <person name="Copeland A."/>
            <person name="Cheng J.F."/>
            <person name="Lucas S."/>
            <person name="Chen F."/>
            <person name="Nolan M."/>
            <person name="Bruce D."/>
            <person name="Goodwin L."/>
            <person name="Pitluck S."/>
            <person name="Ivanova N."/>
            <person name="Mavromatis K."/>
            <person name="Mikhailova N."/>
            <person name="Pati A."/>
            <person name="Chen A."/>
            <person name="Palaniappan K."/>
            <person name="Land M."/>
            <person name="Hauser L."/>
            <person name="Chang Y.J."/>
            <person name="Jeffries C.C."/>
            <person name="Saunders E."/>
            <person name="Chertkov O."/>
            <person name="Brettin T."/>
            <person name="Goker M."/>
            <person name="Rohde M."/>
            <person name="Bristow J."/>
            <person name="Eisen J.A."/>
            <person name="Markowitz V."/>
            <person name="Hugenholtz P."/>
            <person name="Kyrpides N.C."/>
            <person name="Klenk H.P."/>
            <person name="Detter J.C."/>
        </authorList>
    </citation>
    <scope>NUCLEOTIDE SEQUENCE [LARGE SCALE GENOMIC DNA]</scope>
    <source>
        <strain evidence="4">ATCC 13125 / DSM 2366 / CIP 104194 / JCM 7457 / NBRC 12017 / NCIMB 9290 / NRRL B-14731 / HIM 762-3</strain>
    </source>
</reference>
<dbReference type="GO" id="GO:0000155">
    <property type="term" value="F:phosphorelay sensor kinase activity"/>
    <property type="evidence" value="ECO:0007669"/>
    <property type="project" value="InterPro"/>
</dbReference>
<accession>C6XVI4</accession>
<feature type="transmembrane region" description="Helical" evidence="1">
    <location>
        <begin position="12"/>
        <end position="32"/>
    </location>
</feature>
<dbReference type="PANTHER" id="PTHR34220">
    <property type="entry name" value="SENSOR HISTIDINE KINASE YPDA"/>
    <property type="match status" value="1"/>
</dbReference>
<gene>
    <name evidence="3" type="ordered locus">Phep_1842</name>
</gene>
<dbReference type="Proteomes" id="UP000000852">
    <property type="component" value="Chromosome"/>
</dbReference>
<evidence type="ECO:0000313" key="4">
    <source>
        <dbReference type="Proteomes" id="UP000000852"/>
    </source>
</evidence>
<sequence length="356" mass="41442">MTINYPIVKHFLYWLIAFSLLTFIYGTAYGSYNLGTKVILILLPIHMGYFYIIVNWIVPRFFFSGKYIRAFFAVLMVMFLIAVSYRLTEVFIADPYVYQFYKSRDSSFTWDKISHSWWEQLKKPVDFVNAIERSNSVAWICVTLKLFVLWHERKQAVLQAELNFLKGQLHPHFLFNALNNLYALSLNDSPKAPGIILGLSNILRYVLYECSADQVLLKRDIEVLNDYIKLEQIRYEDRLELNVNISNHAGYCKIAPLLMLPLVENAFKHGAAETVDAPWINIELYVSPAELILKISNSKPEHSMIQDKVAIGNIGLSNVQKRLELLYPDKHSFEWFDEDDCFITELNIQLTVNDKN</sequence>
<proteinExistence type="predicted"/>
<evidence type="ECO:0000313" key="3">
    <source>
        <dbReference type="EMBL" id="ACU04050.1"/>
    </source>
</evidence>
<dbReference type="AlphaFoldDB" id="C6XVI4"/>
<dbReference type="InterPro" id="IPR010559">
    <property type="entry name" value="Sig_transdc_His_kin_internal"/>
</dbReference>
<dbReference type="InterPro" id="IPR050640">
    <property type="entry name" value="Bact_2-comp_sensor_kinase"/>
</dbReference>
<keyword evidence="1" id="KW-1133">Transmembrane helix</keyword>
<dbReference type="HOGENOM" id="CLU_020473_1_0_10"/>
<dbReference type="KEGG" id="phe:Phep_1842"/>
<dbReference type="STRING" id="485917.Phep_1842"/>
<dbReference type="GO" id="GO:0016020">
    <property type="term" value="C:membrane"/>
    <property type="evidence" value="ECO:0007669"/>
    <property type="project" value="InterPro"/>
</dbReference>
<protein>
    <submittedName>
        <fullName evidence="3">Histidine kinase internal region</fullName>
    </submittedName>
</protein>
<evidence type="ECO:0000259" key="2">
    <source>
        <dbReference type="Pfam" id="PF06580"/>
    </source>
</evidence>
<dbReference type="Pfam" id="PF06580">
    <property type="entry name" value="His_kinase"/>
    <property type="match status" value="1"/>
</dbReference>
<feature type="transmembrane region" description="Helical" evidence="1">
    <location>
        <begin position="70"/>
        <end position="87"/>
    </location>
</feature>
<name>C6XVI4_PEDHD</name>